<dbReference type="Proteomes" id="UP001470230">
    <property type="component" value="Unassembled WGS sequence"/>
</dbReference>
<sequence>MSNMEESIPQQALEIFSEEHAKEIVKSVIDTLIDSDFSLMLNSDIDIEFALDPLIYSFKLPEVEGAISIFSRWLIDPSNPAAILNSERYNKYIRQIFDSIPLIFELRKSHTPKALDDTYNFLKFTITPPKENKTSKDWKHPFQPETWNISLWCLLKSIRITDPKNDSEIRDKLMTLFVDGIIISDLGIEEADQLILTFFDFCFITQSNGQLLHYDKYWYKLFNEIFMQFLTFPTDEKKRNFILNLIKKMKTCSKEFDDKCQDNQSTISINWPILEKFFKSAMKCVKQVQNDYLINNIFKPKLPADSIISLFGDCMFVTPFWDFHILDNIKELFSLFSYGEFVRETKWQIIFLKYLCFLMEKKLWNSLFKVVYGIMNTSSHFITVHPELFSKIMYVLLSKAASIDLPYFTQVSSNNSSVMKPDTIPNPSMLVNGAWVTTMASLLEFSRVDENKSLEDRVLLVIDKFCNCSELPFIIEDFNVYRLILLANAGKEDLFANLIAQEAPTARSLRVERIWDFELLALSVSPLFMPNFVSKIIDKQVIEHILANFKGNEFSDRHIFWFLIVLYELSKSTDLFVRNRAIITPIIAYLSDQKKQRKNSPSNSPKSLNWCICKMIEIVYYSILIPTVSAAEVKLFEKKYKTVKNYAINDRVVSLGENEMSATFGAIVRGPFGISSFDITEVATPEKLPAPENTLKENILHRDEIQFPEESVFPVYKDDYEDEKSVKKRVPKSFLIAMGFASIESSMSFNSMQLIDEKSGCEVANELNEFDRLCDLVSLDVKVASVFEKSESLYDTFLDDLGSSFKFGSCLINFNAKDEKIDGNEVVVIFNESGLKISSKVLLDKDETAANNTNNNVSLLKNNLVIEIEPIFNSISKRTLLYKVKILKNKWKCVILPFPTKKPVVTSRNHLPRMIATITFFYFSRLAKDELLGRPTIINANEYECPKIVSKYIEAFEKRKEKLEKLLEMRKKEETIDTILID</sequence>
<gene>
    <name evidence="1" type="ORF">M9Y10_005660</name>
</gene>
<reference evidence="1 2" key="1">
    <citation type="submission" date="2024-04" db="EMBL/GenBank/DDBJ databases">
        <title>Tritrichomonas musculus Genome.</title>
        <authorList>
            <person name="Alves-Ferreira E."/>
            <person name="Grigg M."/>
            <person name="Lorenzi H."/>
            <person name="Galac M."/>
        </authorList>
    </citation>
    <scope>NUCLEOTIDE SEQUENCE [LARGE SCALE GENOMIC DNA]</scope>
    <source>
        <strain evidence="1 2">EAF2021</strain>
    </source>
</reference>
<comment type="caution">
    <text evidence="1">The sequence shown here is derived from an EMBL/GenBank/DDBJ whole genome shotgun (WGS) entry which is preliminary data.</text>
</comment>
<keyword evidence="2" id="KW-1185">Reference proteome</keyword>
<dbReference type="EMBL" id="JAPFFF010000012">
    <property type="protein sequence ID" value="KAK8875494.1"/>
    <property type="molecule type" value="Genomic_DNA"/>
</dbReference>
<accession>A0ABR2JCB9</accession>
<name>A0ABR2JCB9_9EUKA</name>
<protein>
    <recommendedName>
        <fullName evidence="3">FPL domain-containing protein</fullName>
    </recommendedName>
</protein>
<organism evidence="1 2">
    <name type="scientific">Tritrichomonas musculus</name>
    <dbReference type="NCBI Taxonomy" id="1915356"/>
    <lineage>
        <taxon>Eukaryota</taxon>
        <taxon>Metamonada</taxon>
        <taxon>Parabasalia</taxon>
        <taxon>Tritrichomonadida</taxon>
        <taxon>Tritrichomonadidae</taxon>
        <taxon>Tritrichomonas</taxon>
    </lineage>
</organism>
<evidence type="ECO:0000313" key="2">
    <source>
        <dbReference type="Proteomes" id="UP001470230"/>
    </source>
</evidence>
<proteinExistence type="predicted"/>
<evidence type="ECO:0008006" key="3">
    <source>
        <dbReference type="Google" id="ProtNLM"/>
    </source>
</evidence>
<evidence type="ECO:0000313" key="1">
    <source>
        <dbReference type="EMBL" id="KAK8875494.1"/>
    </source>
</evidence>